<keyword evidence="9" id="KW-0811">Translocation</keyword>
<evidence type="ECO:0000256" key="12">
    <source>
        <dbReference type="SAM" id="MobiDB-lite"/>
    </source>
</evidence>
<feature type="compositionally biased region" description="Low complexity" evidence="12">
    <location>
        <begin position="183"/>
        <end position="192"/>
    </location>
</feature>
<dbReference type="GO" id="GO:0005743">
    <property type="term" value="C:mitochondrial inner membrane"/>
    <property type="evidence" value="ECO:0007669"/>
    <property type="project" value="UniProtKB-SubCell"/>
</dbReference>
<feature type="compositionally biased region" description="Pro residues" evidence="12">
    <location>
        <begin position="595"/>
        <end position="605"/>
    </location>
</feature>
<accession>A0AAN6JKQ8</accession>
<keyword evidence="5" id="KW-0812">Transmembrane</keyword>
<dbReference type="AlphaFoldDB" id="A0AAN6JKQ8"/>
<keyword evidence="6" id="KW-0999">Mitochondrion inner membrane</keyword>
<evidence type="ECO:0000256" key="10">
    <source>
        <dbReference type="ARBA" id="ARBA00023128"/>
    </source>
</evidence>
<evidence type="ECO:0000256" key="2">
    <source>
        <dbReference type="ARBA" id="ARBA00006355"/>
    </source>
</evidence>
<comment type="similarity">
    <text evidence="2">Belongs to the TIM54 family.</text>
</comment>
<feature type="region of interest" description="Disordered" evidence="12">
    <location>
        <begin position="177"/>
        <end position="204"/>
    </location>
</feature>
<organism evidence="13 14">
    <name type="scientific">Tilletia horrida</name>
    <dbReference type="NCBI Taxonomy" id="155126"/>
    <lineage>
        <taxon>Eukaryota</taxon>
        <taxon>Fungi</taxon>
        <taxon>Dikarya</taxon>
        <taxon>Basidiomycota</taxon>
        <taxon>Ustilaginomycotina</taxon>
        <taxon>Exobasidiomycetes</taxon>
        <taxon>Tilletiales</taxon>
        <taxon>Tilletiaceae</taxon>
        <taxon>Tilletia</taxon>
    </lineage>
</organism>
<reference evidence="13" key="1">
    <citation type="journal article" date="2023" name="PhytoFront">
        <title>Draft Genome Resources of Seven Strains of Tilletia horrida, Causal Agent of Kernel Smut of Rice.</title>
        <authorList>
            <person name="Khanal S."/>
            <person name="Antony Babu S."/>
            <person name="Zhou X.G."/>
        </authorList>
    </citation>
    <scope>NUCLEOTIDE SEQUENCE</scope>
    <source>
        <strain evidence="13">TX3</strain>
    </source>
</reference>
<evidence type="ECO:0000256" key="1">
    <source>
        <dbReference type="ARBA" id="ARBA00004434"/>
    </source>
</evidence>
<evidence type="ECO:0000256" key="7">
    <source>
        <dbReference type="ARBA" id="ARBA00022927"/>
    </source>
</evidence>
<feature type="region of interest" description="Disordered" evidence="12">
    <location>
        <begin position="590"/>
        <end position="617"/>
    </location>
</feature>
<feature type="region of interest" description="Disordered" evidence="12">
    <location>
        <begin position="435"/>
        <end position="486"/>
    </location>
</feature>
<evidence type="ECO:0000313" key="13">
    <source>
        <dbReference type="EMBL" id="KAK0533079.1"/>
    </source>
</evidence>
<keyword evidence="7" id="KW-0653">Protein transport</keyword>
<dbReference type="InterPro" id="IPR021056">
    <property type="entry name" value="Mt_import_IM_translocase_Tim54"/>
</dbReference>
<feature type="compositionally biased region" description="Low complexity" evidence="12">
    <location>
        <begin position="334"/>
        <end position="348"/>
    </location>
</feature>
<keyword evidence="4" id="KW-0813">Transport</keyword>
<gene>
    <name evidence="13" type="primary">TIM54</name>
    <name evidence="13" type="ORF">OC842_003093</name>
</gene>
<evidence type="ECO:0000256" key="3">
    <source>
        <dbReference type="ARBA" id="ARBA00020796"/>
    </source>
</evidence>
<keyword evidence="14" id="KW-1185">Reference proteome</keyword>
<evidence type="ECO:0000256" key="8">
    <source>
        <dbReference type="ARBA" id="ARBA00022989"/>
    </source>
</evidence>
<evidence type="ECO:0000256" key="6">
    <source>
        <dbReference type="ARBA" id="ARBA00022792"/>
    </source>
</evidence>
<keyword evidence="10" id="KW-0496">Mitochondrion</keyword>
<evidence type="ECO:0000256" key="9">
    <source>
        <dbReference type="ARBA" id="ARBA00023010"/>
    </source>
</evidence>
<dbReference type="Proteomes" id="UP001176521">
    <property type="component" value="Unassembled WGS sequence"/>
</dbReference>
<feature type="region of interest" description="Disordered" evidence="12">
    <location>
        <begin position="283"/>
        <end position="357"/>
    </location>
</feature>
<keyword evidence="11" id="KW-0472">Membrane</keyword>
<dbReference type="GO" id="GO:0015031">
    <property type="term" value="P:protein transport"/>
    <property type="evidence" value="ECO:0007669"/>
    <property type="project" value="UniProtKB-KW"/>
</dbReference>
<feature type="region of interest" description="Disordered" evidence="12">
    <location>
        <begin position="1"/>
        <end position="33"/>
    </location>
</feature>
<protein>
    <recommendedName>
        <fullName evidence="3">Mitochondrial import inner membrane translocase subunit TIM54</fullName>
    </recommendedName>
</protein>
<comment type="subcellular location">
    <subcellularLocation>
        <location evidence="1">Mitochondrion inner membrane</location>
        <topology evidence="1">Single-pass membrane protein</topology>
    </subcellularLocation>
</comment>
<dbReference type="EMBL" id="JAPDMQ010000145">
    <property type="protein sequence ID" value="KAK0533079.1"/>
    <property type="molecule type" value="Genomic_DNA"/>
</dbReference>
<evidence type="ECO:0000256" key="11">
    <source>
        <dbReference type="ARBA" id="ARBA00023136"/>
    </source>
</evidence>
<comment type="caution">
    <text evidence="13">The sequence shown here is derived from an EMBL/GenBank/DDBJ whole genome shotgun (WGS) entry which is preliminary data.</text>
</comment>
<proteinExistence type="inferred from homology"/>
<evidence type="ECO:0000256" key="5">
    <source>
        <dbReference type="ARBA" id="ARBA00022692"/>
    </source>
</evidence>
<evidence type="ECO:0000313" key="14">
    <source>
        <dbReference type="Proteomes" id="UP001176521"/>
    </source>
</evidence>
<name>A0AAN6JKQ8_9BASI</name>
<feature type="compositionally biased region" description="Low complexity" evidence="12">
    <location>
        <begin position="9"/>
        <end position="20"/>
    </location>
</feature>
<dbReference type="Pfam" id="PF11711">
    <property type="entry name" value="Tim54"/>
    <property type="match status" value="1"/>
</dbReference>
<keyword evidence="8" id="KW-1133">Transmembrane helix</keyword>
<feature type="region of interest" description="Disordered" evidence="12">
    <location>
        <begin position="522"/>
        <end position="543"/>
    </location>
</feature>
<sequence>MAATPPEPASAAGAAGAGAEAKGKAKAKPAPRQIPPSLRPFLYLGVPRSVLTWQPRLPSRNVSLFLLTVSTLSYLYYDDRKQCKRLRQHYIDRVRHLAQEPLQSWQYPRKIAVYAAMWPGDDDQDKSTLFFRRYVKPILVAAAIDWEVLHATRPGGLARDLTARIFARRRQLAGIEPWSDDLSQSTSSSASSSPPPAAPEQKNPFALSPEQQLQRELDGCIVLMGRPALKEWAYAMKQGWSSTLPLERVDMDEQLAAHLNEDSAFDELPSSDNANKENALSAVQKEETLNLPPTDDGGESDGAGAPLPSRLSIPTRPGTSFNPAFQPRGLGPLSSVSSQQQQSSSSSSTNADENTIDPILHPVRAALARGINPALLRPPPQIPAHAPLVFVDHENPIGWRKIPYRILGFFRHRDRVKLGGEAALRIALGSKASARDFVPGEQQHPRGDSQDDDDTDPLPVYPLTSDSRSQPVATPPGPQGGDLDWGLRAESAYPPYFANTLADITKSRTQWYDALPRKLQDTRTLERGEREPTRSERGVYRPKTERELKQERLEKEVEWRAEEHAFGIQRVESGVCWSERWRGSLRVMPEVDELPLPPPPPPPSQPEAEINAPQASS</sequence>
<evidence type="ECO:0000256" key="4">
    <source>
        <dbReference type="ARBA" id="ARBA00022448"/>
    </source>
</evidence>